<dbReference type="InterPro" id="IPR021238">
    <property type="entry name" value="DUF2620"/>
</dbReference>
<keyword evidence="1" id="KW-0812">Transmembrane</keyword>
<organism evidence="2 3">
    <name type="scientific">Calorimonas adulescens</name>
    <dbReference type="NCBI Taxonomy" id="2606906"/>
    <lineage>
        <taxon>Bacteria</taxon>
        <taxon>Bacillati</taxon>
        <taxon>Bacillota</taxon>
        <taxon>Clostridia</taxon>
        <taxon>Thermoanaerobacterales</taxon>
        <taxon>Thermoanaerobacteraceae</taxon>
        <taxon>Calorimonas</taxon>
    </lineage>
</organism>
<accession>A0A5D8Q8X5</accession>
<keyword evidence="1" id="KW-1133">Transmembrane helix</keyword>
<evidence type="ECO:0000313" key="2">
    <source>
        <dbReference type="EMBL" id="TZE80971.1"/>
    </source>
</evidence>
<comment type="caution">
    <text evidence="2">The sequence shown here is derived from an EMBL/GenBank/DDBJ whole genome shotgun (WGS) entry which is preliminary data.</text>
</comment>
<feature type="transmembrane region" description="Helical" evidence="1">
    <location>
        <begin position="48"/>
        <end position="68"/>
    </location>
</feature>
<evidence type="ECO:0000256" key="1">
    <source>
        <dbReference type="SAM" id="Phobius"/>
    </source>
</evidence>
<dbReference type="AlphaFoldDB" id="A0A5D8Q8X5"/>
<keyword evidence="1" id="KW-0472">Membrane</keyword>
<dbReference type="Pfam" id="PF10941">
    <property type="entry name" value="DUF2620"/>
    <property type="match status" value="1"/>
</dbReference>
<reference evidence="2 3" key="1">
    <citation type="submission" date="2019-08" db="EMBL/GenBank/DDBJ databases">
        <title>Calorimonas adulescens gen. nov., sp. nov., an anaerobic thermophilic bacterium from Sakhalin hot spring.</title>
        <authorList>
            <person name="Khomyakova M.A."/>
            <person name="Merkel A.Y."/>
            <person name="Novikov A."/>
            <person name="Bonch-Osmolovskaya E.A."/>
            <person name="Slobodkin A.I."/>
        </authorList>
    </citation>
    <scope>NUCLEOTIDE SEQUENCE [LARGE SCALE GENOMIC DNA]</scope>
    <source>
        <strain evidence="2 3">A05MB</strain>
    </source>
</reference>
<proteinExistence type="predicted"/>
<name>A0A5D8Q8X5_9THEO</name>
<evidence type="ECO:0000313" key="3">
    <source>
        <dbReference type="Proteomes" id="UP000322976"/>
    </source>
</evidence>
<protein>
    <submittedName>
        <fullName evidence="2">DUF2620 family protein</fullName>
    </submittedName>
</protein>
<sequence>MIKIAVGGAIDRQKVAEAIKKAGGDRVEAKVMADIEAAMAVKNGQAEYYFGACATGGGGALAMAMALLGAQKCATVSMPGRPPKEEEVVKVVEQGKVAFGFTNDHIDRAVPMILSAIFKKKGEQ</sequence>
<dbReference type="EMBL" id="VTPS01000020">
    <property type="protein sequence ID" value="TZE80971.1"/>
    <property type="molecule type" value="Genomic_DNA"/>
</dbReference>
<gene>
    <name evidence="2" type="ORF">FWJ32_11295</name>
</gene>
<dbReference type="Proteomes" id="UP000322976">
    <property type="component" value="Unassembled WGS sequence"/>
</dbReference>
<keyword evidence="3" id="KW-1185">Reference proteome</keyword>
<dbReference type="RefSeq" id="WP_149546060.1">
    <property type="nucleotide sequence ID" value="NZ_VTPS01000020.1"/>
</dbReference>